<dbReference type="InterPro" id="IPR036188">
    <property type="entry name" value="FAD/NAD-bd_sf"/>
</dbReference>
<dbReference type="SUPFAM" id="SSF51905">
    <property type="entry name" value="FAD/NAD(P)-binding domain"/>
    <property type="match status" value="1"/>
</dbReference>
<evidence type="ECO:0000313" key="3">
    <source>
        <dbReference type="Proteomes" id="UP000468735"/>
    </source>
</evidence>
<comment type="caution">
    <text evidence="2">The sequence shown here is derived from an EMBL/GenBank/DDBJ whole genome shotgun (WGS) entry which is preliminary data.</text>
</comment>
<dbReference type="Gene3D" id="3.50.50.60">
    <property type="entry name" value="FAD/NAD(P)-binding domain"/>
    <property type="match status" value="1"/>
</dbReference>
<reference evidence="2 3" key="1">
    <citation type="submission" date="2019-09" db="EMBL/GenBank/DDBJ databases">
        <title>Actinomadura physcomitrii sp. nov., a novel actinomycete isolated from moss [Physcomitrium sphaericum (Ludw) Fuernr].</title>
        <authorList>
            <person name="Zhuang X."/>
            <person name="Liu C."/>
        </authorList>
    </citation>
    <scope>NUCLEOTIDE SEQUENCE [LARGE SCALE GENOMIC DNA]</scope>
    <source>
        <strain evidence="2 3">HMC1</strain>
    </source>
</reference>
<dbReference type="InterPro" id="IPR002937">
    <property type="entry name" value="Amino_oxidase"/>
</dbReference>
<proteinExistence type="predicted"/>
<keyword evidence="3" id="KW-1185">Reference proteome</keyword>
<dbReference type="AlphaFoldDB" id="A0A6H9YI86"/>
<dbReference type="InterPro" id="IPR050464">
    <property type="entry name" value="Zeta_carotene_desat/Oxidored"/>
</dbReference>
<name>A0A6H9YI86_9ACTN</name>
<evidence type="ECO:0000313" key="2">
    <source>
        <dbReference type="EMBL" id="KAB2340631.1"/>
    </source>
</evidence>
<dbReference type="GO" id="GO:0016491">
    <property type="term" value="F:oxidoreductase activity"/>
    <property type="evidence" value="ECO:0007669"/>
    <property type="project" value="InterPro"/>
</dbReference>
<dbReference type="Gene3D" id="1.10.3110.10">
    <property type="entry name" value="protoporphyrinogen ix oxidase, domain 3"/>
    <property type="match status" value="1"/>
</dbReference>
<organism evidence="2 3">
    <name type="scientific">Actinomadura rudentiformis</name>
    <dbReference type="NCBI Taxonomy" id="359158"/>
    <lineage>
        <taxon>Bacteria</taxon>
        <taxon>Bacillati</taxon>
        <taxon>Actinomycetota</taxon>
        <taxon>Actinomycetes</taxon>
        <taxon>Streptosporangiales</taxon>
        <taxon>Thermomonosporaceae</taxon>
        <taxon>Actinomadura</taxon>
    </lineage>
</organism>
<dbReference type="PANTHER" id="PTHR42923">
    <property type="entry name" value="PROTOPORPHYRINOGEN OXIDASE"/>
    <property type="match status" value="1"/>
</dbReference>
<dbReference type="Gene3D" id="3.90.660.20">
    <property type="entry name" value="Protoporphyrinogen oxidase, mitochondrial, domain 2"/>
    <property type="match status" value="1"/>
</dbReference>
<dbReference type="SUPFAM" id="SSF54373">
    <property type="entry name" value="FAD-linked reductases, C-terminal domain"/>
    <property type="match status" value="1"/>
</dbReference>
<gene>
    <name evidence="2" type="ORF">F8566_44765</name>
</gene>
<protein>
    <submittedName>
        <fullName evidence="2">NAD(P)-binding protein</fullName>
    </submittedName>
</protein>
<dbReference type="OrthoDB" id="3267377at2"/>
<sequence length="456" mass="47957">MVADGPVSAEEAGHMTGAGSDEVIVVGAGISGLTAAFRLAAAGLNVKVLESGDGPGGRMATRALGDGLMELGAQFLSTGYQIIPELLKTVGLSDQVVKVSGRTLVVADSRSWRFDTDRSWTFVSGGLVRARDMPAAARGMWSTRKLATRPASDVVPWRDLDGHEGLEWARASFGSGLTRRLLLPSVNGLFFQELAGNSAVLPGTLAAFSARRPKAFTLRGGLGALTTALAAKLDMEYDVRVERVQRPTSPGDPVSLATSRGARQARAVVIATPAAPATRMLADPTPAERAVLHTTYSCEVLVGLALAEPLAADELGGAYGVLVSPESSSPLAAIAVYSRADATAGGEVLTVMFRGDVSRQLMTADDATIRTQAIDAVTPLLPGLADRVIESQVSRWQEALPYMHLGHATVVQRYRDHLPTASPVLLAGDYLGLPWSDSAAFNGRWAADRLITEHPA</sequence>
<dbReference type="EMBL" id="WBMT01000029">
    <property type="protein sequence ID" value="KAB2340631.1"/>
    <property type="molecule type" value="Genomic_DNA"/>
</dbReference>
<feature type="domain" description="Amine oxidase" evidence="1">
    <location>
        <begin position="30"/>
        <end position="450"/>
    </location>
</feature>
<dbReference type="PANTHER" id="PTHR42923:SF3">
    <property type="entry name" value="PROTOPORPHYRINOGEN OXIDASE"/>
    <property type="match status" value="1"/>
</dbReference>
<evidence type="ECO:0000259" key="1">
    <source>
        <dbReference type="Pfam" id="PF01593"/>
    </source>
</evidence>
<dbReference type="Proteomes" id="UP000468735">
    <property type="component" value="Unassembled WGS sequence"/>
</dbReference>
<accession>A0A6H9YI86</accession>
<dbReference type="Pfam" id="PF01593">
    <property type="entry name" value="Amino_oxidase"/>
    <property type="match status" value="1"/>
</dbReference>